<evidence type="ECO:0000313" key="1">
    <source>
        <dbReference type="EMBL" id="MCJ2380894.1"/>
    </source>
</evidence>
<proteinExistence type="predicted"/>
<dbReference type="Proteomes" id="UP001165444">
    <property type="component" value="Unassembled WGS sequence"/>
</dbReference>
<comment type="caution">
    <text evidence="1">The sequence shown here is derived from an EMBL/GenBank/DDBJ whole genome shotgun (WGS) entry which is preliminary data.</text>
</comment>
<organism evidence="1 2">
    <name type="scientific">Parabacteroides faecalis</name>
    <dbReference type="NCBI Taxonomy" id="2924040"/>
    <lineage>
        <taxon>Bacteria</taxon>
        <taxon>Pseudomonadati</taxon>
        <taxon>Bacteroidota</taxon>
        <taxon>Bacteroidia</taxon>
        <taxon>Bacteroidales</taxon>
        <taxon>Tannerellaceae</taxon>
        <taxon>Parabacteroides</taxon>
    </lineage>
</organism>
<reference evidence="1 2" key="1">
    <citation type="submission" date="2022-03" db="EMBL/GenBank/DDBJ databases">
        <title>Parabacteroides sp. nov. isolated from swine feces.</title>
        <authorList>
            <person name="Bak J.E."/>
        </authorList>
    </citation>
    <scope>NUCLEOTIDE SEQUENCE [LARGE SCALE GENOMIC DNA]</scope>
    <source>
        <strain evidence="1 2">AGMB00274</strain>
    </source>
</reference>
<name>A0ABT0C1I9_9BACT</name>
<evidence type="ECO:0000313" key="2">
    <source>
        <dbReference type="Proteomes" id="UP001165444"/>
    </source>
</evidence>
<accession>A0ABT0C1I9</accession>
<keyword evidence="2" id="KW-1185">Reference proteome</keyword>
<dbReference type="PROSITE" id="PS51257">
    <property type="entry name" value="PROKAR_LIPOPROTEIN"/>
    <property type="match status" value="1"/>
</dbReference>
<dbReference type="EMBL" id="JAKZMM010000022">
    <property type="protein sequence ID" value="MCJ2380894.1"/>
    <property type="molecule type" value="Genomic_DNA"/>
</dbReference>
<sequence>MNKYIVFYFVWILTGAISCKTVQTESETNNSMIKESATQDKIQQTEHLSSVASPIVYVYKTKADYSHNVPVIMDQSKSRIISYPHPKDLLIGGKLCLPTPLKQAYWLDNKGINPQVAFLKFTYEEYSKLTEAPPMDTLMENILDKNPLLEIHACGRRMDYVHIVEELNQKIEQGKLSSFPTIQREK</sequence>
<dbReference type="RefSeq" id="WP_243325183.1">
    <property type="nucleotide sequence ID" value="NZ_JAKZMM010000022.1"/>
</dbReference>
<gene>
    <name evidence="1" type="ORF">MUN53_09780</name>
</gene>
<protein>
    <submittedName>
        <fullName evidence="1">Uncharacterized protein</fullName>
    </submittedName>
</protein>